<sequence>MDMAVDHPSCEYVGVDMVDVAKAHIVPDNIKFLYSDLTEGLPEIPSNTYDFVHMRLFVLALREDEWQDAVHHAVRVAKPGGVVQLLEYYFTPTFDHDPTVGKAANAIVDTMATRGQDPYVGPKLGKLLTKAGCHVLETDKRPIDMTTNTMAARKFIWNWQQVLKGMMPIMGPNIGLTDKDEQNRFIQDVCHGISHCPPFFFMYAAAGQKL</sequence>
<name>A0A1X2HHN0_SYNRA</name>
<dbReference type="OMA" id="ISNRRIH"/>
<evidence type="ECO:0000259" key="1">
    <source>
        <dbReference type="Pfam" id="PF13649"/>
    </source>
</evidence>
<feature type="domain" description="Methyltransferase" evidence="1">
    <location>
        <begin position="8"/>
        <end position="81"/>
    </location>
</feature>
<keyword evidence="3" id="KW-1185">Reference proteome</keyword>
<dbReference type="EMBL" id="MCGN01000003">
    <property type="protein sequence ID" value="ORY98532.1"/>
    <property type="molecule type" value="Genomic_DNA"/>
</dbReference>
<dbReference type="InterPro" id="IPR029063">
    <property type="entry name" value="SAM-dependent_MTases_sf"/>
</dbReference>
<organism evidence="2 3">
    <name type="scientific">Syncephalastrum racemosum</name>
    <name type="common">Filamentous fungus</name>
    <dbReference type="NCBI Taxonomy" id="13706"/>
    <lineage>
        <taxon>Eukaryota</taxon>
        <taxon>Fungi</taxon>
        <taxon>Fungi incertae sedis</taxon>
        <taxon>Mucoromycota</taxon>
        <taxon>Mucoromycotina</taxon>
        <taxon>Mucoromycetes</taxon>
        <taxon>Mucorales</taxon>
        <taxon>Syncephalastraceae</taxon>
        <taxon>Syncephalastrum</taxon>
    </lineage>
</organism>
<dbReference type="InParanoid" id="A0A1X2HHN0"/>
<dbReference type="OrthoDB" id="2013972at2759"/>
<protein>
    <recommendedName>
        <fullName evidence="1">Methyltransferase domain-containing protein</fullName>
    </recommendedName>
</protein>
<dbReference type="SUPFAM" id="SSF53335">
    <property type="entry name" value="S-adenosyl-L-methionine-dependent methyltransferases"/>
    <property type="match status" value="1"/>
</dbReference>
<dbReference type="InterPro" id="IPR041698">
    <property type="entry name" value="Methyltransf_25"/>
</dbReference>
<dbReference type="STRING" id="13706.A0A1X2HHN0"/>
<accession>A0A1X2HHN0</accession>
<comment type="caution">
    <text evidence="2">The sequence shown here is derived from an EMBL/GenBank/DDBJ whole genome shotgun (WGS) entry which is preliminary data.</text>
</comment>
<proteinExistence type="predicted"/>
<dbReference type="CDD" id="cd02440">
    <property type="entry name" value="AdoMet_MTases"/>
    <property type="match status" value="1"/>
</dbReference>
<dbReference type="AlphaFoldDB" id="A0A1X2HHN0"/>
<evidence type="ECO:0000313" key="3">
    <source>
        <dbReference type="Proteomes" id="UP000242180"/>
    </source>
</evidence>
<dbReference type="Pfam" id="PF13649">
    <property type="entry name" value="Methyltransf_25"/>
    <property type="match status" value="1"/>
</dbReference>
<gene>
    <name evidence="2" type="ORF">BCR43DRAFT_487691</name>
</gene>
<dbReference type="Gene3D" id="3.40.50.150">
    <property type="entry name" value="Vaccinia Virus protein VP39"/>
    <property type="match status" value="1"/>
</dbReference>
<reference evidence="2 3" key="1">
    <citation type="submission" date="2016-07" db="EMBL/GenBank/DDBJ databases">
        <title>Pervasive Adenine N6-methylation of Active Genes in Fungi.</title>
        <authorList>
            <consortium name="DOE Joint Genome Institute"/>
            <person name="Mondo S.J."/>
            <person name="Dannebaum R.O."/>
            <person name="Kuo R.C."/>
            <person name="Labutti K."/>
            <person name="Haridas S."/>
            <person name="Kuo A."/>
            <person name="Salamov A."/>
            <person name="Ahrendt S.R."/>
            <person name="Lipzen A."/>
            <person name="Sullivan W."/>
            <person name="Andreopoulos W.B."/>
            <person name="Clum A."/>
            <person name="Lindquist E."/>
            <person name="Daum C."/>
            <person name="Ramamoorthy G.K."/>
            <person name="Gryganskyi A."/>
            <person name="Culley D."/>
            <person name="Magnuson J.K."/>
            <person name="James T.Y."/>
            <person name="O'Malley M.A."/>
            <person name="Stajich J.E."/>
            <person name="Spatafora J.W."/>
            <person name="Visel A."/>
            <person name="Grigoriev I.V."/>
        </authorList>
    </citation>
    <scope>NUCLEOTIDE SEQUENCE [LARGE SCALE GENOMIC DNA]</scope>
    <source>
        <strain evidence="2 3">NRRL 2496</strain>
    </source>
</reference>
<evidence type="ECO:0000313" key="2">
    <source>
        <dbReference type="EMBL" id="ORY98532.1"/>
    </source>
</evidence>
<dbReference type="Proteomes" id="UP000242180">
    <property type="component" value="Unassembled WGS sequence"/>
</dbReference>